<dbReference type="Proteomes" id="UP001589709">
    <property type="component" value="Unassembled WGS sequence"/>
</dbReference>
<dbReference type="InterPro" id="IPR014757">
    <property type="entry name" value="Tscrpt_reg_IclR_C"/>
</dbReference>
<keyword evidence="3" id="KW-0804">Transcription</keyword>
<gene>
    <name evidence="7" type="ORF">ACFF45_27085</name>
</gene>
<dbReference type="SUPFAM" id="SSF55781">
    <property type="entry name" value="GAF domain-like"/>
    <property type="match status" value="1"/>
</dbReference>
<dbReference type="InterPro" id="IPR050707">
    <property type="entry name" value="HTH_MetabolicPath_Reg"/>
</dbReference>
<dbReference type="EMBL" id="JBHMCY010000064">
    <property type="protein sequence ID" value="MFB9466280.1"/>
    <property type="molecule type" value="Genomic_DNA"/>
</dbReference>
<evidence type="ECO:0000313" key="8">
    <source>
        <dbReference type="Proteomes" id="UP001589709"/>
    </source>
</evidence>
<keyword evidence="2" id="KW-0238">DNA-binding</keyword>
<evidence type="ECO:0000259" key="6">
    <source>
        <dbReference type="PROSITE" id="PS51078"/>
    </source>
</evidence>
<dbReference type="Gene3D" id="1.10.10.10">
    <property type="entry name" value="Winged helix-like DNA-binding domain superfamily/Winged helix DNA-binding domain"/>
    <property type="match status" value="1"/>
</dbReference>
<comment type="caution">
    <text evidence="7">The sequence shown here is derived from an EMBL/GenBank/DDBJ whole genome shotgun (WGS) entry which is preliminary data.</text>
</comment>
<dbReference type="SUPFAM" id="SSF46785">
    <property type="entry name" value="Winged helix' DNA-binding domain"/>
    <property type="match status" value="1"/>
</dbReference>
<dbReference type="PANTHER" id="PTHR30136:SF24">
    <property type="entry name" value="HTH-TYPE TRANSCRIPTIONAL REPRESSOR ALLR"/>
    <property type="match status" value="1"/>
</dbReference>
<evidence type="ECO:0000259" key="5">
    <source>
        <dbReference type="PROSITE" id="PS51077"/>
    </source>
</evidence>
<dbReference type="Gene3D" id="3.30.450.40">
    <property type="match status" value="1"/>
</dbReference>
<feature type="domain" description="IclR-ED" evidence="6">
    <location>
        <begin position="88"/>
        <end position="266"/>
    </location>
</feature>
<feature type="region of interest" description="Disordered" evidence="4">
    <location>
        <begin position="1"/>
        <end position="24"/>
    </location>
</feature>
<dbReference type="PANTHER" id="PTHR30136">
    <property type="entry name" value="HELIX-TURN-HELIX TRANSCRIPTIONAL REGULATOR, ICLR FAMILY"/>
    <property type="match status" value="1"/>
</dbReference>
<dbReference type="Pfam" id="PF01614">
    <property type="entry name" value="IclR_C"/>
    <property type="match status" value="1"/>
</dbReference>
<sequence>MTQRGDAAPADGGARRRRGGRPAEGQPVIDRAFALLAAFDGDHRAQTLAELAQRSGIPRSSALRLARSLVQAGALERLDDGRYVVGLRLLETASLAPRGHGLRSVAMPYMEDLFHVTREHVLLAVRDQTEALLVERLSARDASPVRYRVGGRLPLTSTGVGLVLLAFAPAAVQEHALGTFAPGQGDDDVRTPADLRRVLAEVRRGDHAVGHQKSPWRMSTVAAPVRDGDEVVAALSVVAPGVGSPGAGFGPAVRATARAISRQLAQDTGRALPPGGAGGEW</sequence>
<dbReference type="InterPro" id="IPR005471">
    <property type="entry name" value="Tscrpt_reg_IclR_N"/>
</dbReference>
<reference evidence="7 8" key="1">
    <citation type="submission" date="2024-09" db="EMBL/GenBank/DDBJ databases">
        <authorList>
            <person name="Sun Q."/>
            <person name="Mori K."/>
        </authorList>
    </citation>
    <scope>NUCLEOTIDE SEQUENCE [LARGE SCALE GENOMIC DNA]</scope>
    <source>
        <strain evidence="7 8">JCM 6917</strain>
    </source>
</reference>
<protein>
    <submittedName>
        <fullName evidence="7">IclR family transcriptional regulator</fullName>
    </submittedName>
</protein>
<feature type="compositionally biased region" description="Low complexity" evidence="4">
    <location>
        <begin position="1"/>
        <end position="12"/>
    </location>
</feature>
<dbReference type="RefSeq" id="WP_381349171.1">
    <property type="nucleotide sequence ID" value="NZ_JBHMCY010000064.1"/>
</dbReference>
<dbReference type="Pfam" id="PF09339">
    <property type="entry name" value="HTH_IclR"/>
    <property type="match status" value="1"/>
</dbReference>
<dbReference type="PROSITE" id="PS51077">
    <property type="entry name" value="HTH_ICLR"/>
    <property type="match status" value="1"/>
</dbReference>
<keyword evidence="8" id="KW-1185">Reference proteome</keyword>
<accession>A0ABV5N7K6</accession>
<name>A0ABV5N7K6_9ACTN</name>
<evidence type="ECO:0000313" key="7">
    <source>
        <dbReference type="EMBL" id="MFB9466280.1"/>
    </source>
</evidence>
<organism evidence="7 8">
    <name type="scientific">Streptomyces cinereospinus</name>
    <dbReference type="NCBI Taxonomy" id="285561"/>
    <lineage>
        <taxon>Bacteria</taxon>
        <taxon>Bacillati</taxon>
        <taxon>Actinomycetota</taxon>
        <taxon>Actinomycetes</taxon>
        <taxon>Kitasatosporales</taxon>
        <taxon>Streptomycetaceae</taxon>
        <taxon>Streptomyces</taxon>
    </lineage>
</organism>
<keyword evidence="1" id="KW-0805">Transcription regulation</keyword>
<dbReference type="InterPro" id="IPR036388">
    <property type="entry name" value="WH-like_DNA-bd_sf"/>
</dbReference>
<evidence type="ECO:0000256" key="4">
    <source>
        <dbReference type="SAM" id="MobiDB-lite"/>
    </source>
</evidence>
<evidence type="ECO:0000256" key="1">
    <source>
        <dbReference type="ARBA" id="ARBA00023015"/>
    </source>
</evidence>
<dbReference type="SMART" id="SM00346">
    <property type="entry name" value="HTH_ICLR"/>
    <property type="match status" value="1"/>
</dbReference>
<feature type="domain" description="HTH iclR-type" evidence="5">
    <location>
        <begin position="26"/>
        <end position="87"/>
    </location>
</feature>
<evidence type="ECO:0000256" key="3">
    <source>
        <dbReference type="ARBA" id="ARBA00023163"/>
    </source>
</evidence>
<dbReference type="InterPro" id="IPR029016">
    <property type="entry name" value="GAF-like_dom_sf"/>
</dbReference>
<evidence type="ECO:0000256" key="2">
    <source>
        <dbReference type="ARBA" id="ARBA00023125"/>
    </source>
</evidence>
<dbReference type="PROSITE" id="PS51078">
    <property type="entry name" value="ICLR_ED"/>
    <property type="match status" value="1"/>
</dbReference>
<dbReference type="InterPro" id="IPR036390">
    <property type="entry name" value="WH_DNA-bd_sf"/>
</dbReference>
<proteinExistence type="predicted"/>